<dbReference type="Proteomes" id="UP000002489">
    <property type="component" value="Unassembled WGS sequence"/>
</dbReference>
<evidence type="ECO:0000256" key="1">
    <source>
        <dbReference type="SAM" id="MobiDB-lite"/>
    </source>
</evidence>
<evidence type="ECO:0000313" key="3">
    <source>
        <dbReference type="EnsemblFungi" id="FOXG_10876P0"/>
    </source>
</evidence>
<dbReference type="VEuPathDB" id="FungiDB:FOXG_10876"/>
<feature type="compositionally biased region" description="Polar residues" evidence="1">
    <location>
        <begin position="610"/>
        <end position="619"/>
    </location>
</feature>
<gene>
    <name evidence="3" type="primary">28952316</name>
</gene>
<sequence>MAIHKLTPVLMTGSLFLGLLLAIGHHLYYHYLDGRVIKSQNQQEWFLRVGTGIAFLARALLSAAVGFAYTQILWRTLRSKSVTIEGVNSLFGVLHNAWDFTTWELWTIAPALAVVAIIAWALPLIAVITPATLTVQVSDHPNVTVVDAPIPLLDYDNMLNFAQFTGVGGVGYYAPSSYVSRVLLSVASLGSILTIPAPFPNSSYSVDFYGPSISCGTPRNASFAKLLAEAVKNETCCGDSAGYVGFVPSSNTMNSTEEGYALAGLRGAMNYSLISTVSSIDQTANATSSAKLYVVVPDKPASSSYIMANKSIECSLYNSSYAVNFTFDNGRQNITYKSKRLKGVTSIDAGLNQDTGSSQFNAAVAYIALMDSLGKLLLGSLGISHYGVMRPTQTQIMSSVLMDAKEMQVLGGVNAATDRSEAPESVIGNISMADALEQLFTNATISLFSNSKLLQNDTAASHGNITYLTTQIAFSYEPRNLFIAYGMGVLASAIIVIVGLLCIKSASASYATTFSTILRTTRNPDIDTIVPAAETSGAEPLSRYLGDTRLVLRRQGRRLEGIDEDIVTLFAIDSIPDEKGRQKVSADGSSRQEDRGYQYSDASIELLSNVEHSATDTSSGNGGSRMYPRGN</sequence>
<accession>A0A0D2Y3M5</accession>
<keyword evidence="2" id="KW-0812">Transmembrane</keyword>
<feature type="transmembrane region" description="Helical" evidence="2">
    <location>
        <begin position="482"/>
        <end position="503"/>
    </location>
</feature>
<evidence type="ECO:0000256" key="2">
    <source>
        <dbReference type="SAM" id="Phobius"/>
    </source>
</evidence>
<feature type="region of interest" description="Disordered" evidence="1">
    <location>
        <begin position="580"/>
        <end position="631"/>
    </location>
</feature>
<feature type="transmembrane region" description="Helical" evidence="2">
    <location>
        <begin position="105"/>
        <end position="128"/>
    </location>
</feature>
<organism evidence="3 4">
    <name type="scientific">Fusarium oxysporum (strain Fo5176)</name>
    <name type="common">Fusarium vascular wilt</name>
    <dbReference type="NCBI Taxonomy" id="660025"/>
    <lineage>
        <taxon>Eukaryota</taxon>
        <taxon>Fungi</taxon>
        <taxon>Dikarya</taxon>
        <taxon>Ascomycota</taxon>
        <taxon>Pezizomycotina</taxon>
        <taxon>Sordariomycetes</taxon>
        <taxon>Hypocreomycetidae</taxon>
        <taxon>Hypocreales</taxon>
        <taxon>Nectriaceae</taxon>
        <taxon>Fusarium</taxon>
        <taxon>Fusarium oxysporum species complex</taxon>
    </lineage>
</organism>
<proteinExistence type="predicted"/>
<reference evidence="4" key="1">
    <citation type="journal article" date="2012" name="Mol. Plant Microbe Interact.">
        <title>A highly conserved effector in Fusarium oxysporum is required for full virulence on Arabidopsis.</title>
        <authorList>
            <person name="Thatcher L.F."/>
            <person name="Gardiner D.M."/>
            <person name="Kazan K."/>
            <person name="Manners J."/>
        </authorList>
    </citation>
    <scope>NUCLEOTIDE SEQUENCE [LARGE SCALE GENOMIC DNA]</scope>
    <source>
        <strain evidence="4">Fo5176</strain>
    </source>
</reference>
<keyword evidence="2" id="KW-1133">Transmembrane helix</keyword>
<dbReference type="AlphaFoldDB" id="A0A0D2Y3M5"/>
<protein>
    <submittedName>
        <fullName evidence="3">Uncharacterized protein</fullName>
    </submittedName>
</protein>
<dbReference type="PANTHER" id="PTHR35041">
    <property type="entry name" value="MEDIATOR OF RNA POLYMERASE II TRANSCRIPTION SUBUNIT 1"/>
    <property type="match status" value="1"/>
</dbReference>
<name>A0A0D2Y3M5_FUSOF</name>
<evidence type="ECO:0000313" key="4">
    <source>
        <dbReference type="Proteomes" id="UP000002489"/>
    </source>
</evidence>
<dbReference type="PANTHER" id="PTHR35041:SF6">
    <property type="entry name" value="FORMYLMETHIONINE DEFORMYLASE-LIKE PROTEIN-RELATED"/>
    <property type="match status" value="1"/>
</dbReference>
<dbReference type="EnsemblFungi" id="FOXG_10876T0">
    <property type="protein sequence ID" value="FOXG_10876P0"/>
    <property type="gene ID" value="FOXG_10876"/>
</dbReference>
<keyword evidence="2" id="KW-0472">Membrane</keyword>
<reference evidence="3" key="2">
    <citation type="submission" date="2025-08" db="UniProtKB">
        <authorList>
            <consortium name="EnsemblFungi"/>
        </authorList>
    </citation>
    <scope>IDENTIFICATION</scope>
    <source>
        <strain evidence="3">4287 / CBS 123668 / FGSC 9935 / NRRL 34936</strain>
    </source>
</reference>
<feature type="transmembrane region" description="Helical" evidence="2">
    <location>
        <begin position="46"/>
        <end position="70"/>
    </location>
</feature>